<name>A0A089WSW2_9PSED</name>
<feature type="domain" description="Fimbrial-type adhesion" evidence="1">
    <location>
        <begin position="258"/>
        <end position="442"/>
    </location>
</feature>
<evidence type="ECO:0000313" key="3">
    <source>
        <dbReference type="Proteomes" id="UP000029493"/>
    </source>
</evidence>
<protein>
    <submittedName>
        <fullName evidence="2">Fimbrial protein</fullName>
    </submittedName>
</protein>
<dbReference type="InterPro" id="IPR036937">
    <property type="entry name" value="Adhesion_dom_fimbrial_sf"/>
</dbReference>
<reference evidence="2 3" key="1">
    <citation type="submission" date="2014-09" db="EMBL/GenBank/DDBJ databases">
        <authorList>
            <person name="Chan K.-G."/>
        </authorList>
    </citation>
    <scope>NUCLEOTIDE SEQUENCE [LARGE SCALE GENOMIC DNA]</scope>
    <source>
        <strain evidence="2 3">ND07</strain>
    </source>
</reference>
<dbReference type="Proteomes" id="UP000029493">
    <property type="component" value="Chromosome"/>
</dbReference>
<dbReference type="Pfam" id="PF00419">
    <property type="entry name" value="Fimbrial"/>
    <property type="match status" value="1"/>
</dbReference>
<dbReference type="SUPFAM" id="SSF49401">
    <property type="entry name" value="Bacterial adhesins"/>
    <property type="match status" value="1"/>
</dbReference>
<proteinExistence type="predicted"/>
<dbReference type="EMBL" id="CP009455">
    <property type="protein sequence ID" value="AIR91671.1"/>
    <property type="molecule type" value="Genomic_DNA"/>
</dbReference>
<accession>A0A089WSW2</accession>
<gene>
    <name evidence="2" type="ORF">LK03_21495</name>
</gene>
<dbReference type="GO" id="GO:0007155">
    <property type="term" value="P:cell adhesion"/>
    <property type="evidence" value="ECO:0007669"/>
    <property type="project" value="InterPro"/>
</dbReference>
<sequence>MTVFAIMVSPAAMATCYKVTSVGRPNTTANWQIRPGEGVASSWLGACGTCNGSLGLPSVINVSDPSFQPYPTLLASAVVPFTQYGSVAGYDPEHVLFRCEAQDEVYEMFSTNGNNLYSGWYRGGDSVGNAIGLQHAYSTAWPNVLLRLTHLDTGQYITSVWNERRLSGLDRDSRGYQLLKAKNLSAVRAELFSAPFDRRFSYYRPTDASRPYTYAQPAAYIAIKGPGIGSPRAGGPHFGNYRGWFRNWPGALGLYNRVTLKRYPTCAVTSVTSHVTFAPISEDELNAGASREVPFEVAFKCQQNAESSTALNATALGLKVSPGSLAASSALGLMNAEGGSSYLLSDRYGQPGIAEGVGIRILRSGAPINLLANEDSAGGVASNSRGWYPVVGAGSNLAGSLDGVAQYSEIFHARLEKLQGPRQPAVTGGRVEATAQVVIRVQ</sequence>
<dbReference type="InterPro" id="IPR000259">
    <property type="entry name" value="Adhesion_dom_fimbrial"/>
</dbReference>
<organism evidence="2 3">
    <name type="scientific">Pseudomonas cremoricolorata</name>
    <dbReference type="NCBI Taxonomy" id="157783"/>
    <lineage>
        <taxon>Bacteria</taxon>
        <taxon>Pseudomonadati</taxon>
        <taxon>Pseudomonadota</taxon>
        <taxon>Gammaproteobacteria</taxon>
        <taxon>Pseudomonadales</taxon>
        <taxon>Pseudomonadaceae</taxon>
        <taxon>Pseudomonas</taxon>
    </lineage>
</organism>
<dbReference type="GO" id="GO:0009289">
    <property type="term" value="C:pilus"/>
    <property type="evidence" value="ECO:0007669"/>
    <property type="project" value="InterPro"/>
</dbReference>
<keyword evidence="3" id="KW-1185">Reference proteome</keyword>
<dbReference type="PIRSF" id="PIRSF029766">
    <property type="entry name" value="UCP029766"/>
    <property type="match status" value="1"/>
</dbReference>
<evidence type="ECO:0000313" key="2">
    <source>
        <dbReference type="EMBL" id="AIR91671.1"/>
    </source>
</evidence>
<dbReference type="eggNOG" id="COG3539">
    <property type="taxonomic scope" value="Bacteria"/>
</dbReference>
<dbReference type="InterPro" id="IPR008966">
    <property type="entry name" value="Adhesion_dom_sf"/>
</dbReference>
<dbReference type="Gene3D" id="2.60.40.1090">
    <property type="entry name" value="Fimbrial-type adhesion domain"/>
    <property type="match status" value="1"/>
</dbReference>
<dbReference type="InterPro" id="IPR011228">
    <property type="entry name" value="UCP029766"/>
</dbReference>
<dbReference type="KEGG" id="psw:LK03_21495"/>
<dbReference type="STRING" id="157783.LK03_21495"/>
<evidence type="ECO:0000259" key="1">
    <source>
        <dbReference type="Pfam" id="PF00419"/>
    </source>
</evidence>
<dbReference type="AlphaFoldDB" id="A0A089WSW2"/>